<dbReference type="InterPro" id="IPR004155">
    <property type="entry name" value="PBS_lyase_HEAT"/>
</dbReference>
<dbReference type="PRINTS" id="PR00153">
    <property type="entry name" value="CSAPPISMRASE"/>
</dbReference>
<dbReference type="GO" id="GO:0003755">
    <property type="term" value="F:peptidyl-prolyl cis-trans isomerase activity"/>
    <property type="evidence" value="ECO:0007669"/>
    <property type="project" value="UniProtKB-KW"/>
</dbReference>
<dbReference type="Pfam" id="PF00160">
    <property type="entry name" value="Pro_isomerase"/>
    <property type="match status" value="1"/>
</dbReference>
<keyword evidence="3 5" id="KW-0413">Isomerase</keyword>
<keyword evidence="6" id="KW-1185">Reference proteome</keyword>
<dbReference type="PROSITE" id="PS51257">
    <property type="entry name" value="PROKAR_LIPOPROTEIN"/>
    <property type="match status" value="1"/>
</dbReference>
<reference evidence="5" key="1">
    <citation type="submission" date="2021-01" db="EMBL/GenBank/DDBJ databases">
        <title>Fulvivirga kasyanovii gen. nov., sp nov., a novel member of the phylum Bacteroidetes isolated from seawater in a mussel farm.</title>
        <authorList>
            <person name="Zhao L.-H."/>
            <person name="Wang Z.-J."/>
        </authorList>
    </citation>
    <scope>NUCLEOTIDE SEQUENCE</scope>
    <source>
        <strain evidence="5">29W222</strain>
    </source>
</reference>
<dbReference type="PANTHER" id="PTHR45625:SF4">
    <property type="entry name" value="PEPTIDYLPROLYL ISOMERASE DOMAIN AND WD REPEAT-CONTAINING PROTEIN 1"/>
    <property type="match status" value="1"/>
</dbReference>
<evidence type="ECO:0000256" key="3">
    <source>
        <dbReference type="ARBA" id="ARBA00023235"/>
    </source>
</evidence>
<dbReference type="InterPro" id="IPR016024">
    <property type="entry name" value="ARM-type_fold"/>
</dbReference>
<dbReference type="InterPro" id="IPR044666">
    <property type="entry name" value="Cyclophilin_A-like"/>
</dbReference>
<gene>
    <name evidence="5" type="ORF">JMN32_07445</name>
</gene>
<proteinExistence type="predicted"/>
<protein>
    <recommendedName>
        <fullName evidence="1">peptidylprolyl isomerase</fullName>
        <ecNumber evidence="1">5.2.1.8</ecNumber>
    </recommendedName>
</protein>
<dbReference type="InterPro" id="IPR002130">
    <property type="entry name" value="Cyclophilin-type_PPIase_dom"/>
</dbReference>
<dbReference type="RefSeq" id="WP_202855681.1">
    <property type="nucleotide sequence ID" value="NZ_JAEUGD010000023.1"/>
</dbReference>
<comment type="caution">
    <text evidence="5">The sequence shown here is derived from an EMBL/GenBank/DDBJ whole genome shotgun (WGS) entry which is preliminary data.</text>
</comment>
<dbReference type="Gene3D" id="2.40.100.10">
    <property type="entry name" value="Cyclophilin-like"/>
    <property type="match status" value="1"/>
</dbReference>
<dbReference type="AlphaFoldDB" id="A0A937FXB9"/>
<dbReference type="SUPFAM" id="SSF48371">
    <property type="entry name" value="ARM repeat"/>
    <property type="match status" value="1"/>
</dbReference>
<keyword evidence="2" id="KW-0697">Rotamase</keyword>
<evidence type="ECO:0000256" key="2">
    <source>
        <dbReference type="ARBA" id="ARBA00023110"/>
    </source>
</evidence>
<dbReference type="InterPro" id="IPR029000">
    <property type="entry name" value="Cyclophilin-like_dom_sf"/>
</dbReference>
<dbReference type="PANTHER" id="PTHR45625">
    <property type="entry name" value="PEPTIDYL-PROLYL CIS-TRANS ISOMERASE-RELATED"/>
    <property type="match status" value="1"/>
</dbReference>
<dbReference type="CDD" id="cd00317">
    <property type="entry name" value="cyclophilin"/>
    <property type="match status" value="1"/>
</dbReference>
<dbReference type="SUPFAM" id="SSF50891">
    <property type="entry name" value="Cyclophilin-like"/>
    <property type="match status" value="1"/>
</dbReference>
<evidence type="ECO:0000256" key="1">
    <source>
        <dbReference type="ARBA" id="ARBA00013194"/>
    </source>
</evidence>
<dbReference type="Pfam" id="PF13646">
    <property type="entry name" value="HEAT_2"/>
    <property type="match status" value="2"/>
</dbReference>
<dbReference type="InterPro" id="IPR011989">
    <property type="entry name" value="ARM-like"/>
</dbReference>
<dbReference type="PROSITE" id="PS50072">
    <property type="entry name" value="CSA_PPIASE_2"/>
    <property type="match status" value="1"/>
</dbReference>
<evidence type="ECO:0000313" key="5">
    <source>
        <dbReference type="EMBL" id="MBL6446136.1"/>
    </source>
</evidence>
<dbReference type="SMART" id="SM00567">
    <property type="entry name" value="EZ_HEAT"/>
    <property type="match status" value="3"/>
</dbReference>
<evidence type="ECO:0000313" key="6">
    <source>
        <dbReference type="Proteomes" id="UP000614216"/>
    </source>
</evidence>
<accession>A0A937FXB9</accession>
<name>A0A937FXB9_9BACT</name>
<evidence type="ECO:0000259" key="4">
    <source>
        <dbReference type="PROSITE" id="PS50072"/>
    </source>
</evidence>
<dbReference type="EC" id="5.2.1.8" evidence="1"/>
<dbReference type="EMBL" id="JAEUGD010000023">
    <property type="protein sequence ID" value="MBL6446136.1"/>
    <property type="molecule type" value="Genomic_DNA"/>
</dbReference>
<organism evidence="5 6">
    <name type="scientific">Fulvivirga marina</name>
    <dbReference type="NCBI Taxonomy" id="2494733"/>
    <lineage>
        <taxon>Bacteria</taxon>
        <taxon>Pseudomonadati</taxon>
        <taxon>Bacteroidota</taxon>
        <taxon>Cytophagia</taxon>
        <taxon>Cytophagales</taxon>
        <taxon>Fulvivirgaceae</taxon>
        <taxon>Fulvivirga</taxon>
    </lineage>
</organism>
<feature type="domain" description="PPIase cyclophilin-type" evidence="4">
    <location>
        <begin position="518"/>
        <end position="651"/>
    </location>
</feature>
<dbReference type="Proteomes" id="UP000614216">
    <property type="component" value="Unassembled WGS sequence"/>
</dbReference>
<sequence>MSKFLYNLYNSGWLLLLICVIAACQTKVEKPANISLNKYSDSILIQIYDYQDKRDTKNLLSYFNHENSDYRKAAAEAFGSVQDSLAIPMLSHLLYDSSSQVRRAAAYALGQSYDSSAVLHLTRALQGEDSVFVRKELLEALGKVVTQPQIQLLYHHPVPTTKEKEGMAWGLYRAAIRNVHDGAAIRLGVSLLDGSNSYEARLGAAHLLARGKNLDLKRYQNSLITAATQDISPLVRMAVATALRNIPTEKTRNTLAKLAGKDLDYRVRVNALRSLTAFDFEKINSVVFESLNDTNINVAITAAGIIEAKASNKDQDLITENALKAHSLKIKTMLLGTALKLADDKAPLVDSIKQMYNGSHNSYFKADLLSALGNALISYEFLITQTYSEKHPAITTAGISALAKLRSTESFPEELEPAFTDVFKQAIESEDIAMITITSDLLTNPEFNLKEAYDSVDFLYEAKSRLSLPKDNEAIQSLNKAIAYFEGTIAKEVINEYNHPIDWELVKSLSKDQKVVVETERGNIELRLMVEESPGSVSNFVALAQKGYFNGKNFHRVVPNFVVQGGCNRGDGYGGEDYSIRSELANLRYTEGTIGMASAGKDTEGTQWFITHSPTPHLDGRYTIFAQVTDGMDVVHQLQVGDTIQSVNLKN</sequence>
<dbReference type="Gene3D" id="1.25.10.10">
    <property type="entry name" value="Leucine-rich Repeat Variant"/>
    <property type="match status" value="2"/>
</dbReference>